<organism evidence="1 2">
    <name type="scientific">candidate division CPR1 bacterium GW2011_GWC1_49_13</name>
    <dbReference type="NCBI Taxonomy" id="1618342"/>
    <lineage>
        <taxon>Bacteria</taxon>
        <taxon>candidate division CPR1</taxon>
    </lineage>
</organism>
<dbReference type="AlphaFoldDB" id="A0A0G1VGV7"/>
<proteinExistence type="predicted"/>
<dbReference type="Pfam" id="PF11104">
    <property type="entry name" value="PilM_2"/>
    <property type="match status" value="1"/>
</dbReference>
<dbReference type="Gene3D" id="3.30.420.40">
    <property type="match status" value="2"/>
</dbReference>
<accession>A0A0G1VGV7</accession>
<dbReference type="InterPro" id="IPR005883">
    <property type="entry name" value="PilM"/>
</dbReference>
<comment type="caution">
    <text evidence="1">The sequence shown here is derived from an EMBL/GenBank/DDBJ whole genome shotgun (WGS) entry which is preliminary data.</text>
</comment>
<evidence type="ECO:0008006" key="3">
    <source>
        <dbReference type="Google" id="ProtNLM"/>
    </source>
</evidence>
<evidence type="ECO:0000313" key="2">
    <source>
        <dbReference type="Proteomes" id="UP000034119"/>
    </source>
</evidence>
<reference evidence="1 2" key="1">
    <citation type="journal article" date="2015" name="Nature">
        <title>rRNA introns, odd ribosomes, and small enigmatic genomes across a large radiation of phyla.</title>
        <authorList>
            <person name="Brown C.T."/>
            <person name="Hug L.A."/>
            <person name="Thomas B.C."/>
            <person name="Sharon I."/>
            <person name="Castelle C.J."/>
            <person name="Singh A."/>
            <person name="Wilkins M.J."/>
            <person name="Williams K.H."/>
            <person name="Banfield J.F."/>
        </authorList>
    </citation>
    <scope>NUCLEOTIDE SEQUENCE [LARGE SCALE GENOMIC DNA]</scope>
</reference>
<name>A0A0G1VGV7_9BACT</name>
<evidence type="ECO:0000313" key="1">
    <source>
        <dbReference type="EMBL" id="KKW05788.1"/>
    </source>
</evidence>
<dbReference type="Gene3D" id="3.30.1490.300">
    <property type="match status" value="1"/>
</dbReference>
<dbReference type="STRING" id="1618342.UY40_C0008G0015"/>
<gene>
    <name evidence="1" type="ORF">UY40_C0008G0015</name>
</gene>
<dbReference type="EMBL" id="LCPW01000008">
    <property type="protein sequence ID" value="KKW05788.1"/>
    <property type="molecule type" value="Genomic_DNA"/>
</dbReference>
<sequence>MLLFDFSDQEIKVVGLSPKLLGGEAINSYLKVPLKAGLVVRRQSADPQKLAQEVREIIKKGEFKMGNGETAALSLHDERVFTLRLKVGRTSDGKDVLKYIDTQVETFIPESAHDIVSSFKPAAIGSPGEVQFIAAAKELILGYKEVFKALDLNLTLVVPESYALYRLISPSIGLGETVLFLNLEDTAADFIVADKEGVLQTFTDSPDPASVERKIAAIFSYMEKRWARKITKLWLGGTAIKDGESLAKKLKLEAVRVEVALSSYPLKFAQKGSTANTPEAAHLLGLALLTKQKDALNLVDSV</sequence>
<dbReference type="Proteomes" id="UP000034119">
    <property type="component" value="Unassembled WGS sequence"/>
</dbReference>
<protein>
    <recommendedName>
        <fullName evidence="3">Type IV pilus assembly protein PilM</fullName>
    </recommendedName>
</protein>